<dbReference type="PROSITE" id="PS51900">
    <property type="entry name" value="CB"/>
    <property type="match status" value="1"/>
</dbReference>
<dbReference type="InterPro" id="IPR050808">
    <property type="entry name" value="Phage_Integrase"/>
</dbReference>
<dbReference type="InterPro" id="IPR044068">
    <property type="entry name" value="CB"/>
</dbReference>
<proteinExistence type="inferred from homology"/>
<sequence length="393" mass="45413">MSNYTTPKLNKGKAPLSIPRGSSKLKELAKNVWYVSYTFEGKQYKVKDNLNRIHDPVEKELAGEILLESIKQDLKNGYNPLKPLQWTEHLRKETITLESAIKQFEDYHKIHNSRKKTIQTYLSKLNALSKYLPSILLSEITTKNLESFVRSKVIDNTYSQDSVKSVKRIFSTFFNVCIKLDLIQTNPMNGFDGKIRSNKVTEERHIPFSDADLKTIFEYLDANDKYSAFFCRMIYYTCLRPSEIRGLKVENINIESNRITIPASVKKVTINNENDYLDINSSFAPILKELNLEQYPKDYYLTGSSTHIVGEKRIGENTPYNKLISALKKLGLNEKGYDLYSFKHTSNIKKYIDGWTLSQIMKANRHTNISTTEIYLKKLGQFVDIKDKAIPVI</sequence>
<dbReference type="RefSeq" id="WP_129746586.1">
    <property type="nucleotide sequence ID" value="NZ_JUIV01000004.1"/>
</dbReference>
<dbReference type="GO" id="GO:0006310">
    <property type="term" value="P:DNA recombination"/>
    <property type="evidence" value="ECO:0007669"/>
    <property type="project" value="UniProtKB-KW"/>
</dbReference>
<dbReference type="PANTHER" id="PTHR30629:SF2">
    <property type="entry name" value="PROPHAGE INTEGRASE INTS-RELATED"/>
    <property type="match status" value="1"/>
</dbReference>
<gene>
    <name evidence="8" type="ORF">NU08_1623</name>
</gene>
<dbReference type="Pfam" id="PF13102">
    <property type="entry name" value="Phage_int_SAM_5"/>
    <property type="match status" value="1"/>
</dbReference>
<reference evidence="8 9" key="1">
    <citation type="submission" date="2014-12" db="EMBL/GenBank/DDBJ databases">
        <title>Genome sequence of Flavobacterium anhuiense RCM74.</title>
        <authorList>
            <person name="Kim J.F."/>
            <person name="Song J.Y."/>
            <person name="Kwak M.-J."/>
            <person name="Lee S.-W."/>
        </authorList>
    </citation>
    <scope>NUCLEOTIDE SEQUENCE [LARGE SCALE GENOMIC DNA]</scope>
    <source>
        <strain evidence="8 9">RCM74</strain>
    </source>
</reference>
<protein>
    <submittedName>
        <fullName evidence="8">Site-specific recombinase, phage integrase family</fullName>
    </submittedName>
</protein>
<dbReference type="OrthoDB" id="1234317at2"/>
<evidence type="ECO:0000313" key="9">
    <source>
        <dbReference type="Proteomes" id="UP000290433"/>
    </source>
</evidence>
<evidence type="ECO:0000259" key="7">
    <source>
        <dbReference type="PROSITE" id="PS51900"/>
    </source>
</evidence>
<dbReference type="Gene3D" id="1.10.150.130">
    <property type="match status" value="1"/>
</dbReference>
<dbReference type="Proteomes" id="UP000290433">
    <property type="component" value="Unassembled WGS sequence"/>
</dbReference>
<dbReference type="CDD" id="cd00397">
    <property type="entry name" value="DNA_BRE_C"/>
    <property type="match status" value="1"/>
</dbReference>
<evidence type="ECO:0000256" key="5">
    <source>
        <dbReference type="PROSITE-ProRule" id="PRU01248"/>
    </source>
</evidence>
<dbReference type="InterPro" id="IPR013762">
    <property type="entry name" value="Integrase-like_cat_sf"/>
</dbReference>
<dbReference type="AlphaFoldDB" id="A0A444W095"/>
<evidence type="ECO:0000256" key="2">
    <source>
        <dbReference type="ARBA" id="ARBA00022908"/>
    </source>
</evidence>
<comment type="similarity">
    <text evidence="1">Belongs to the 'phage' integrase family.</text>
</comment>
<dbReference type="InterPro" id="IPR002104">
    <property type="entry name" value="Integrase_catalytic"/>
</dbReference>
<dbReference type="GO" id="GO:0003677">
    <property type="term" value="F:DNA binding"/>
    <property type="evidence" value="ECO:0007669"/>
    <property type="project" value="UniProtKB-UniRule"/>
</dbReference>
<dbReference type="Gene3D" id="1.10.443.10">
    <property type="entry name" value="Intergrase catalytic core"/>
    <property type="match status" value="1"/>
</dbReference>
<feature type="domain" description="Core-binding (CB)" evidence="7">
    <location>
        <begin position="95"/>
        <end position="178"/>
    </location>
</feature>
<evidence type="ECO:0000256" key="4">
    <source>
        <dbReference type="ARBA" id="ARBA00023172"/>
    </source>
</evidence>
<accession>A0A444W095</accession>
<dbReference type="GO" id="GO:0015074">
    <property type="term" value="P:DNA integration"/>
    <property type="evidence" value="ECO:0007669"/>
    <property type="project" value="UniProtKB-KW"/>
</dbReference>
<evidence type="ECO:0000259" key="6">
    <source>
        <dbReference type="PROSITE" id="PS51898"/>
    </source>
</evidence>
<dbReference type="EMBL" id="JUIV01000004">
    <property type="protein sequence ID" value="RYJ39315.1"/>
    <property type="molecule type" value="Genomic_DNA"/>
</dbReference>
<organism evidence="8 9">
    <name type="scientific">Flavobacterium anhuiense</name>
    <dbReference type="NCBI Taxonomy" id="459526"/>
    <lineage>
        <taxon>Bacteria</taxon>
        <taxon>Pseudomonadati</taxon>
        <taxon>Bacteroidota</taxon>
        <taxon>Flavobacteriia</taxon>
        <taxon>Flavobacteriales</taxon>
        <taxon>Flavobacteriaceae</taxon>
        <taxon>Flavobacterium</taxon>
    </lineage>
</organism>
<keyword evidence="2" id="KW-0229">DNA integration</keyword>
<dbReference type="Pfam" id="PF00589">
    <property type="entry name" value="Phage_integrase"/>
    <property type="match status" value="1"/>
</dbReference>
<evidence type="ECO:0000256" key="1">
    <source>
        <dbReference type="ARBA" id="ARBA00008857"/>
    </source>
</evidence>
<dbReference type="InterPro" id="IPR011010">
    <property type="entry name" value="DNA_brk_join_enz"/>
</dbReference>
<dbReference type="InterPro" id="IPR010998">
    <property type="entry name" value="Integrase_recombinase_N"/>
</dbReference>
<keyword evidence="3 5" id="KW-0238">DNA-binding</keyword>
<feature type="domain" description="Tyr recombinase" evidence="6">
    <location>
        <begin position="203"/>
        <end position="390"/>
    </location>
</feature>
<dbReference type="PANTHER" id="PTHR30629">
    <property type="entry name" value="PROPHAGE INTEGRASE"/>
    <property type="match status" value="1"/>
</dbReference>
<comment type="caution">
    <text evidence="8">The sequence shown here is derived from an EMBL/GenBank/DDBJ whole genome shotgun (WGS) entry which is preliminary data.</text>
</comment>
<keyword evidence="4" id="KW-0233">DNA recombination</keyword>
<name>A0A444W095_9FLAO</name>
<dbReference type="SUPFAM" id="SSF56349">
    <property type="entry name" value="DNA breaking-rejoining enzymes"/>
    <property type="match status" value="1"/>
</dbReference>
<evidence type="ECO:0000313" key="8">
    <source>
        <dbReference type="EMBL" id="RYJ39315.1"/>
    </source>
</evidence>
<dbReference type="PROSITE" id="PS51898">
    <property type="entry name" value="TYR_RECOMBINASE"/>
    <property type="match status" value="1"/>
</dbReference>
<evidence type="ECO:0000256" key="3">
    <source>
        <dbReference type="ARBA" id="ARBA00023125"/>
    </source>
</evidence>
<dbReference type="InterPro" id="IPR025269">
    <property type="entry name" value="SAM-like_dom"/>
</dbReference>